<evidence type="ECO:0000313" key="5">
    <source>
        <dbReference type="EMBL" id="PXF21328.1"/>
    </source>
</evidence>
<dbReference type="InterPro" id="IPR029043">
    <property type="entry name" value="GcvT/YgfZ_C"/>
</dbReference>
<feature type="region of interest" description="Disordered" evidence="2">
    <location>
        <begin position="1"/>
        <end position="30"/>
    </location>
</feature>
<dbReference type="AlphaFoldDB" id="A0A2V3HQ99"/>
<dbReference type="PANTHER" id="PTHR43757">
    <property type="entry name" value="AMINOMETHYLTRANSFERASE"/>
    <property type="match status" value="1"/>
</dbReference>
<gene>
    <name evidence="5" type="ORF">CXX69_04815</name>
</gene>
<protein>
    <recommendedName>
        <fullName evidence="7">Glycine cleavage system T protein</fullName>
    </recommendedName>
</protein>
<accession>A0A2V3HQ99</accession>
<feature type="binding site" evidence="1">
    <location>
        <position position="263"/>
    </location>
    <ligand>
        <name>substrate</name>
    </ligand>
</feature>
<dbReference type="InterPro" id="IPR027266">
    <property type="entry name" value="TrmE/GcvT-like"/>
</dbReference>
<dbReference type="InterPro" id="IPR013977">
    <property type="entry name" value="GcvT_C"/>
</dbReference>
<dbReference type="Gene3D" id="3.30.1360.120">
    <property type="entry name" value="Probable tRNA modification gtpase trme, domain 1"/>
    <property type="match status" value="1"/>
</dbReference>
<evidence type="ECO:0008006" key="7">
    <source>
        <dbReference type="Google" id="ProtNLM"/>
    </source>
</evidence>
<dbReference type="Pfam" id="PF01571">
    <property type="entry name" value="GCV_T"/>
    <property type="match status" value="1"/>
</dbReference>
<organism evidence="5 6">
    <name type="scientific">Candidatus Thalassarchaeum betae</name>
    <dbReference type="NCBI Taxonomy" id="2599289"/>
    <lineage>
        <taxon>Archaea</taxon>
        <taxon>Methanobacteriati</taxon>
        <taxon>Thermoplasmatota</taxon>
        <taxon>Candidatus Poseidoniia</taxon>
        <taxon>Candidatus Poseidoniales</taxon>
        <taxon>Candidatus Thalassarchaeaceae</taxon>
        <taxon>Candidatus Thalassarchaeum</taxon>
    </lineage>
</organism>
<dbReference type="SUPFAM" id="SSF101790">
    <property type="entry name" value="Aminomethyltransferase beta-barrel domain"/>
    <property type="match status" value="1"/>
</dbReference>
<comment type="caution">
    <text evidence="5">The sequence shown here is derived from an EMBL/GenBank/DDBJ whole genome shotgun (WGS) entry which is preliminary data.</text>
</comment>
<dbReference type="InterPro" id="IPR028896">
    <property type="entry name" value="GcvT/YgfZ/DmdA"/>
</dbReference>
<dbReference type="PIRSF" id="PIRSF006487">
    <property type="entry name" value="GcvT"/>
    <property type="match status" value="1"/>
</dbReference>
<sequence length="444" mass="47586">MRRDRAGLPFLGSTSANPNSPVAGTHTPPPPSVGGCVGLSVVGRRETLAHNFLHRSAFLLRVSGGSPKRTALYASHLETDAKMVDFHGFELPIWFSSIQEEHLATRSAAGLFDVSHMGFFRFLGEGVRSWLSGIATQEYLNFASGRCGYTHFLDHDGRIIDDMIFAVKSDTEVLGVPNASMVEVMLDWFTNLLPEDASISIEDLSDKTSILALQGPSSSAILTEVLGEGNSVGRFRCKDIAANDLGIGGWIQGTGYTGEAGVEIFVQNRDAPGLWSALLEAGAVSGLVPVGLGARDTLRLEKGYLLSGQDFLWPGLGIEPDADLPGDFLARDTAETAVPYGLDIEHGFVGRNRVLASLESGARWEGLLCLDRGPSPRPGHAVLNGEGEAAETLGYVTSGGPSPSLERRGIAMAYLDGVEQGQEVWIQASPRRRVRARVCQPPFV</sequence>
<evidence type="ECO:0000259" key="4">
    <source>
        <dbReference type="Pfam" id="PF08669"/>
    </source>
</evidence>
<feature type="domain" description="GCVT N-terminal" evidence="3">
    <location>
        <begin position="72"/>
        <end position="311"/>
    </location>
</feature>
<evidence type="ECO:0000256" key="1">
    <source>
        <dbReference type="PIRSR" id="PIRSR006487-1"/>
    </source>
</evidence>
<dbReference type="PANTHER" id="PTHR43757:SF2">
    <property type="entry name" value="AMINOMETHYLTRANSFERASE, MITOCHONDRIAL"/>
    <property type="match status" value="1"/>
</dbReference>
<dbReference type="Pfam" id="PF08669">
    <property type="entry name" value="GCV_T_C"/>
    <property type="match status" value="1"/>
</dbReference>
<evidence type="ECO:0000259" key="3">
    <source>
        <dbReference type="Pfam" id="PF01571"/>
    </source>
</evidence>
<dbReference type="SUPFAM" id="SSF103025">
    <property type="entry name" value="Folate-binding domain"/>
    <property type="match status" value="1"/>
</dbReference>
<evidence type="ECO:0000313" key="6">
    <source>
        <dbReference type="Proteomes" id="UP000248161"/>
    </source>
</evidence>
<name>A0A2V3HQ99_9ARCH</name>
<feature type="compositionally biased region" description="Polar residues" evidence="2">
    <location>
        <begin position="12"/>
        <end position="22"/>
    </location>
</feature>
<proteinExistence type="predicted"/>
<dbReference type="InterPro" id="IPR006222">
    <property type="entry name" value="GCVT_N"/>
</dbReference>
<dbReference type="Proteomes" id="UP000248161">
    <property type="component" value="Unassembled WGS sequence"/>
</dbReference>
<feature type="domain" description="Aminomethyltransferase C-terminal" evidence="4">
    <location>
        <begin position="367"/>
        <end position="444"/>
    </location>
</feature>
<evidence type="ECO:0000256" key="2">
    <source>
        <dbReference type="SAM" id="MobiDB-lite"/>
    </source>
</evidence>
<reference evidence="5 6" key="1">
    <citation type="journal article" date="2015" name="Nat. Commun.">
        <title>Genomic and transcriptomic evidence for scavenging of diverse organic compounds by widespread deep-sea archaea.</title>
        <authorList>
            <person name="Li M."/>
            <person name="Baker B.J."/>
            <person name="Anantharaman K."/>
            <person name="Jain S."/>
            <person name="Breier J.A."/>
            <person name="Dick G.J."/>
        </authorList>
    </citation>
    <scope>NUCLEOTIDE SEQUENCE [LARGE SCALE GENOMIC DNA]</scope>
    <source>
        <strain evidence="5">Cayman_51_deep</strain>
    </source>
</reference>
<dbReference type="EMBL" id="PSPG01000009">
    <property type="protein sequence ID" value="PXF21328.1"/>
    <property type="molecule type" value="Genomic_DNA"/>
</dbReference>